<comment type="caution">
    <text evidence="1">The sequence shown here is derived from an EMBL/GenBank/DDBJ whole genome shotgun (WGS) entry which is preliminary data.</text>
</comment>
<proteinExistence type="predicted"/>
<gene>
    <name evidence="1" type="ORF">QJS04_geneDACA003685</name>
</gene>
<protein>
    <submittedName>
        <fullName evidence="1">Uncharacterized protein</fullName>
    </submittedName>
</protein>
<dbReference type="Proteomes" id="UP001179952">
    <property type="component" value="Unassembled WGS sequence"/>
</dbReference>
<sequence>MLCVPPTDPRACARYSALYKCSKIHQHSRESRTMDVGAGSKVKGYAGASSFP</sequence>
<keyword evidence="2" id="KW-1185">Reference proteome</keyword>
<dbReference type="EMBL" id="JAUJYN010000002">
    <property type="protein sequence ID" value="KAK1278670.1"/>
    <property type="molecule type" value="Genomic_DNA"/>
</dbReference>
<evidence type="ECO:0000313" key="2">
    <source>
        <dbReference type="Proteomes" id="UP001179952"/>
    </source>
</evidence>
<name>A0AAV9BPK7_ACOGR</name>
<organism evidence="1 2">
    <name type="scientific">Acorus gramineus</name>
    <name type="common">Dwarf sweet flag</name>
    <dbReference type="NCBI Taxonomy" id="55184"/>
    <lineage>
        <taxon>Eukaryota</taxon>
        <taxon>Viridiplantae</taxon>
        <taxon>Streptophyta</taxon>
        <taxon>Embryophyta</taxon>
        <taxon>Tracheophyta</taxon>
        <taxon>Spermatophyta</taxon>
        <taxon>Magnoliopsida</taxon>
        <taxon>Liliopsida</taxon>
        <taxon>Acoraceae</taxon>
        <taxon>Acorus</taxon>
    </lineage>
</organism>
<reference evidence="1" key="1">
    <citation type="journal article" date="2023" name="Nat. Commun.">
        <title>Diploid and tetraploid genomes of Acorus and the evolution of monocots.</title>
        <authorList>
            <person name="Ma L."/>
            <person name="Liu K.W."/>
            <person name="Li Z."/>
            <person name="Hsiao Y.Y."/>
            <person name="Qi Y."/>
            <person name="Fu T."/>
            <person name="Tang G.D."/>
            <person name="Zhang D."/>
            <person name="Sun W.H."/>
            <person name="Liu D.K."/>
            <person name="Li Y."/>
            <person name="Chen G.Z."/>
            <person name="Liu X.D."/>
            <person name="Liao X.Y."/>
            <person name="Jiang Y.T."/>
            <person name="Yu X."/>
            <person name="Hao Y."/>
            <person name="Huang J."/>
            <person name="Zhao X.W."/>
            <person name="Ke S."/>
            <person name="Chen Y.Y."/>
            <person name="Wu W.L."/>
            <person name="Hsu J.L."/>
            <person name="Lin Y.F."/>
            <person name="Huang M.D."/>
            <person name="Li C.Y."/>
            <person name="Huang L."/>
            <person name="Wang Z.W."/>
            <person name="Zhao X."/>
            <person name="Zhong W.Y."/>
            <person name="Peng D.H."/>
            <person name="Ahmad S."/>
            <person name="Lan S."/>
            <person name="Zhang J.S."/>
            <person name="Tsai W.C."/>
            <person name="Van de Peer Y."/>
            <person name="Liu Z.J."/>
        </authorList>
    </citation>
    <scope>NUCLEOTIDE SEQUENCE</scope>
    <source>
        <strain evidence="1">SCP</strain>
    </source>
</reference>
<reference evidence="1" key="2">
    <citation type="submission" date="2023-06" db="EMBL/GenBank/DDBJ databases">
        <authorList>
            <person name="Ma L."/>
            <person name="Liu K.-W."/>
            <person name="Li Z."/>
            <person name="Hsiao Y.-Y."/>
            <person name="Qi Y."/>
            <person name="Fu T."/>
            <person name="Tang G."/>
            <person name="Zhang D."/>
            <person name="Sun W.-H."/>
            <person name="Liu D.-K."/>
            <person name="Li Y."/>
            <person name="Chen G.-Z."/>
            <person name="Liu X.-D."/>
            <person name="Liao X.-Y."/>
            <person name="Jiang Y.-T."/>
            <person name="Yu X."/>
            <person name="Hao Y."/>
            <person name="Huang J."/>
            <person name="Zhao X.-W."/>
            <person name="Ke S."/>
            <person name="Chen Y.-Y."/>
            <person name="Wu W.-L."/>
            <person name="Hsu J.-L."/>
            <person name="Lin Y.-F."/>
            <person name="Huang M.-D."/>
            <person name="Li C.-Y."/>
            <person name="Huang L."/>
            <person name="Wang Z.-W."/>
            <person name="Zhao X."/>
            <person name="Zhong W.-Y."/>
            <person name="Peng D.-H."/>
            <person name="Ahmad S."/>
            <person name="Lan S."/>
            <person name="Zhang J.-S."/>
            <person name="Tsai W.-C."/>
            <person name="Van De Peer Y."/>
            <person name="Liu Z.-J."/>
        </authorList>
    </citation>
    <scope>NUCLEOTIDE SEQUENCE</scope>
    <source>
        <strain evidence="1">SCP</strain>
        <tissue evidence="1">Leaves</tissue>
    </source>
</reference>
<evidence type="ECO:0000313" key="1">
    <source>
        <dbReference type="EMBL" id="KAK1278670.1"/>
    </source>
</evidence>
<dbReference type="AlphaFoldDB" id="A0AAV9BPK7"/>
<accession>A0AAV9BPK7</accession>